<protein>
    <submittedName>
        <fullName evidence="2">Uncharacterized protein</fullName>
    </submittedName>
</protein>
<dbReference type="Proteomes" id="UP000294257">
    <property type="component" value="Unassembled WGS sequence"/>
</dbReference>
<accession>A0A4Q7KDA9</accession>
<comment type="caution">
    <text evidence="2">The sequence shown here is derived from an EMBL/GenBank/DDBJ whole genome shotgun (WGS) entry which is preliminary data.</text>
</comment>
<dbReference type="AlphaFoldDB" id="A0A4Q7KDA9"/>
<keyword evidence="3" id="KW-1185">Reference proteome</keyword>
<feature type="compositionally biased region" description="Polar residues" evidence="1">
    <location>
        <begin position="46"/>
        <end position="55"/>
    </location>
</feature>
<gene>
    <name evidence="2" type="ORF">EV193_11735</name>
</gene>
<evidence type="ECO:0000313" key="3">
    <source>
        <dbReference type="Proteomes" id="UP000294257"/>
    </source>
</evidence>
<dbReference type="RefSeq" id="WP_165401571.1">
    <property type="nucleotide sequence ID" value="NZ_SGWQ01000017.1"/>
</dbReference>
<proteinExistence type="predicted"/>
<reference evidence="2 3" key="1">
    <citation type="submission" date="2019-02" db="EMBL/GenBank/DDBJ databases">
        <title>Genomic Encyclopedia of Type Strains, Phase IV (KMG-IV): sequencing the most valuable type-strain genomes for metagenomic binning, comparative biology and taxonomic classification.</title>
        <authorList>
            <person name="Goeker M."/>
        </authorList>
    </citation>
    <scope>NUCLEOTIDE SEQUENCE [LARGE SCALE GENOMIC DNA]</scope>
    <source>
        <strain evidence="2 3">DSM 101727</strain>
    </source>
</reference>
<name>A0A4Q7KDA9_9PSEU</name>
<sequence>MKQKAEAAGYTVTEQPFTASGGKRSSNVLAEFATSDSRSSTRSDPISGTASDGST</sequence>
<organism evidence="2 3">
    <name type="scientific">Herbihabitans rhizosphaerae</name>
    <dbReference type="NCBI Taxonomy" id="1872711"/>
    <lineage>
        <taxon>Bacteria</taxon>
        <taxon>Bacillati</taxon>
        <taxon>Actinomycetota</taxon>
        <taxon>Actinomycetes</taxon>
        <taxon>Pseudonocardiales</taxon>
        <taxon>Pseudonocardiaceae</taxon>
        <taxon>Herbihabitans</taxon>
    </lineage>
</organism>
<feature type="region of interest" description="Disordered" evidence="1">
    <location>
        <begin position="1"/>
        <end position="55"/>
    </location>
</feature>
<evidence type="ECO:0000256" key="1">
    <source>
        <dbReference type="SAM" id="MobiDB-lite"/>
    </source>
</evidence>
<feature type="compositionally biased region" description="Low complexity" evidence="1">
    <location>
        <begin position="34"/>
        <end position="44"/>
    </location>
</feature>
<evidence type="ECO:0000313" key="2">
    <source>
        <dbReference type="EMBL" id="RZS30339.1"/>
    </source>
</evidence>
<dbReference type="EMBL" id="SGWQ01000017">
    <property type="protein sequence ID" value="RZS30339.1"/>
    <property type="molecule type" value="Genomic_DNA"/>
</dbReference>
<feature type="compositionally biased region" description="Polar residues" evidence="1">
    <location>
        <begin position="12"/>
        <end position="28"/>
    </location>
</feature>